<proteinExistence type="predicted"/>
<reference evidence="2" key="1">
    <citation type="submission" date="2020-11" db="EMBL/GenBank/DDBJ databases">
        <authorList>
            <person name="Tran Van P."/>
        </authorList>
    </citation>
    <scope>NUCLEOTIDE SEQUENCE</scope>
</reference>
<sequence>MLVQQVGINKRSHCPVRLTSLMDRILQETLILLTSDGSDNTNKHVDNASTKSREPHHQDINESSDKLEDNLTISVKEYLIDGVYIVSKIFDRKQHCGPKGVAVRIVLCSLRHEQREKCKIIKTVSSLKLKGLTKVYEETEQRTGIVESTRCREKESQEKSQVSDTLARDLARSTLELNLANCHEFLTDDDKRSMSMAVDCQEVLKTYEDMKDMAAVNAHLKHKMKHGTKILLDRVDVVIAVTKADICHKDDPD</sequence>
<organism evidence="2">
    <name type="scientific">Timema tahoe</name>
    <dbReference type="NCBI Taxonomy" id="61484"/>
    <lineage>
        <taxon>Eukaryota</taxon>
        <taxon>Metazoa</taxon>
        <taxon>Ecdysozoa</taxon>
        <taxon>Arthropoda</taxon>
        <taxon>Hexapoda</taxon>
        <taxon>Insecta</taxon>
        <taxon>Pterygota</taxon>
        <taxon>Neoptera</taxon>
        <taxon>Polyneoptera</taxon>
        <taxon>Phasmatodea</taxon>
        <taxon>Timematodea</taxon>
        <taxon>Timematoidea</taxon>
        <taxon>Timematidae</taxon>
        <taxon>Timema</taxon>
    </lineage>
</organism>
<accession>A0A7R9IET8</accession>
<evidence type="ECO:0000256" key="1">
    <source>
        <dbReference type="SAM" id="MobiDB-lite"/>
    </source>
</evidence>
<feature type="region of interest" description="Disordered" evidence="1">
    <location>
        <begin position="41"/>
        <end position="65"/>
    </location>
</feature>
<gene>
    <name evidence="2" type="ORF">TTEB3V08_LOCUS5110</name>
</gene>
<evidence type="ECO:0000313" key="2">
    <source>
        <dbReference type="EMBL" id="CAD7457101.1"/>
    </source>
</evidence>
<name>A0A7R9IET8_9NEOP</name>
<protein>
    <submittedName>
        <fullName evidence="2">Uncharacterized protein</fullName>
    </submittedName>
</protein>
<dbReference type="EMBL" id="OE001562">
    <property type="protein sequence ID" value="CAD7457101.1"/>
    <property type="molecule type" value="Genomic_DNA"/>
</dbReference>
<dbReference type="AlphaFoldDB" id="A0A7R9IET8"/>